<dbReference type="STRING" id="1397694.GCA_000702585_02948"/>
<feature type="signal peptide" evidence="2">
    <location>
        <begin position="1"/>
        <end position="29"/>
    </location>
</feature>
<dbReference type="Proteomes" id="UP000254060">
    <property type="component" value="Unassembled WGS sequence"/>
</dbReference>
<keyword evidence="2" id="KW-0732">Signal</keyword>
<sequence length="188" mass="21013">MMKTYKKMTGLLAVTGLTLALGACSNASAEPFEIKWGETECEVCKMKIMDEQFAAEAIMTNGKGYAFDDIGCLMRDWYPEQKEADIAAMYVKDYNTKDWVDLEEGTFVYDKASKTPMAYNILSFAEATDAEAYVEENGGTVMEFADLKEHAWERGEMKGHKHMHSDDEAETDEISDAHSESSSDGHGH</sequence>
<dbReference type="PROSITE" id="PS51257">
    <property type="entry name" value="PROKAR_LIPOPROTEIN"/>
    <property type="match status" value="1"/>
</dbReference>
<organism evidence="3 4">
    <name type="scientific">Exiguobacterium aurantiacum</name>
    <dbReference type="NCBI Taxonomy" id="33987"/>
    <lineage>
        <taxon>Bacteria</taxon>
        <taxon>Bacillati</taxon>
        <taxon>Bacillota</taxon>
        <taxon>Bacilli</taxon>
        <taxon>Bacillales</taxon>
        <taxon>Bacillales Family XII. Incertae Sedis</taxon>
        <taxon>Exiguobacterium</taxon>
    </lineage>
</organism>
<dbReference type="PANTHER" id="PTHR41247">
    <property type="entry name" value="HTH-TYPE TRANSCRIPTIONAL REPRESSOR YCNK"/>
    <property type="match status" value="1"/>
</dbReference>
<evidence type="ECO:0000313" key="3">
    <source>
        <dbReference type="EMBL" id="STO09067.1"/>
    </source>
</evidence>
<evidence type="ECO:0000313" key="4">
    <source>
        <dbReference type="Proteomes" id="UP000254060"/>
    </source>
</evidence>
<dbReference type="InterPro" id="IPR008719">
    <property type="entry name" value="N2O_reductase_NosL"/>
</dbReference>
<name>A0A377FW76_9BACL</name>
<evidence type="ECO:0000256" key="1">
    <source>
        <dbReference type="SAM" id="MobiDB-lite"/>
    </source>
</evidence>
<dbReference type="EMBL" id="UGGP01000001">
    <property type="protein sequence ID" value="STO09067.1"/>
    <property type="molecule type" value="Genomic_DNA"/>
</dbReference>
<evidence type="ECO:0000256" key="2">
    <source>
        <dbReference type="SAM" id="SignalP"/>
    </source>
</evidence>
<dbReference type="Pfam" id="PF05573">
    <property type="entry name" value="NosL"/>
    <property type="match status" value="1"/>
</dbReference>
<gene>
    <name evidence="3" type="ORF">NCTC13163_02462</name>
</gene>
<feature type="region of interest" description="Disordered" evidence="1">
    <location>
        <begin position="156"/>
        <end position="188"/>
    </location>
</feature>
<accession>A0A377FW76</accession>
<feature type="chain" id="PRO_5017011075" evidence="2">
    <location>
        <begin position="30"/>
        <end position="188"/>
    </location>
</feature>
<proteinExistence type="predicted"/>
<dbReference type="PANTHER" id="PTHR41247:SF1">
    <property type="entry name" value="HTH-TYPE TRANSCRIPTIONAL REPRESSOR YCNK"/>
    <property type="match status" value="1"/>
</dbReference>
<reference evidence="3 4" key="1">
    <citation type="submission" date="2018-06" db="EMBL/GenBank/DDBJ databases">
        <authorList>
            <consortium name="Pathogen Informatics"/>
            <person name="Doyle S."/>
        </authorList>
    </citation>
    <scope>NUCLEOTIDE SEQUENCE [LARGE SCALE GENOMIC DNA]</scope>
    <source>
        <strain evidence="3 4">NCTC13163</strain>
    </source>
</reference>
<dbReference type="SUPFAM" id="SSF160387">
    <property type="entry name" value="NosL/MerB-like"/>
    <property type="match status" value="1"/>
</dbReference>
<protein>
    <submittedName>
        <fullName evidence="3">NosL</fullName>
    </submittedName>
</protein>
<feature type="compositionally biased region" description="Basic and acidic residues" evidence="1">
    <location>
        <begin position="175"/>
        <end position="188"/>
    </location>
</feature>
<dbReference type="AlphaFoldDB" id="A0A377FW76"/>
<dbReference type="Gene3D" id="3.30.70.2050">
    <property type="match status" value="1"/>
</dbReference>